<evidence type="ECO:0000256" key="6">
    <source>
        <dbReference type="SAM" id="MobiDB-lite"/>
    </source>
</evidence>
<name>A0AAE0LLI3_9CHLO</name>
<dbReference type="GO" id="GO:0016567">
    <property type="term" value="P:protein ubiquitination"/>
    <property type="evidence" value="ECO:0007669"/>
    <property type="project" value="InterPro"/>
</dbReference>
<feature type="coiled-coil region" evidence="5">
    <location>
        <begin position="265"/>
        <end position="341"/>
    </location>
</feature>
<evidence type="ECO:0000313" key="9">
    <source>
        <dbReference type="Proteomes" id="UP001190700"/>
    </source>
</evidence>
<dbReference type="InterPro" id="IPR001841">
    <property type="entry name" value="Znf_RING"/>
</dbReference>
<keyword evidence="3" id="KW-0862">Zinc</keyword>
<keyword evidence="5" id="KW-0175">Coiled coil</keyword>
<dbReference type="Pfam" id="PF13923">
    <property type="entry name" value="zf-C3HC4_2"/>
    <property type="match status" value="1"/>
</dbReference>
<feature type="domain" description="RING-type" evidence="7">
    <location>
        <begin position="375"/>
        <end position="414"/>
    </location>
</feature>
<evidence type="ECO:0000256" key="5">
    <source>
        <dbReference type="SAM" id="Coils"/>
    </source>
</evidence>
<organism evidence="8 9">
    <name type="scientific">Cymbomonas tetramitiformis</name>
    <dbReference type="NCBI Taxonomy" id="36881"/>
    <lineage>
        <taxon>Eukaryota</taxon>
        <taxon>Viridiplantae</taxon>
        <taxon>Chlorophyta</taxon>
        <taxon>Pyramimonadophyceae</taxon>
        <taxon>Pyramimonadales</taxon>
        <taxon>Pyramimonadaceae</taxon>
        <taxon>Cymbomonas</taxon>
    </lineage>
</organism>
<gene>
    <name evidence="8" type="ORF">CYMTET_3437</name>
</gene>
<dbReference type="InterPro" id="IPR039398">
    <property type="entry name" value="Deltex_fam"/>
</dbReference>
<dbReference type="PANTHER" id="PTHR12622">
    <property type="entry name" value="DELTEX-RELATED"/>
    <property type="match status" value="1"/>
</dbReference>
<dbReference type="InterPro" id="IPR017907">
    <property type="entry name" value="Znf_RING_CS"/>
</dbReference>
<sequence length="442" mass="49166">GALEKALREAEEEKVQLNSQLAAQVEKVAALNASIVELKIEAAQGQVVSDSLKNVAHQLIAGPDLATACAEVASLAEYRSELEMKPAELTMRLRAKIGDMQVRLQVEEHTNVRLKAQITRMNARAAADTEAKIDGPNLELTQEVQRLERTRLAEEITRLEKKLVEEAAARSTLQTELDHARDRLLEMHAAQARAEEAKARRENEEREEKETLQQQLASVTKSAEDSESVLSLINPCGTKDGTHDHMVAFWNRLSETGEAIDPGEARAMRDQMERYEQVNQLYRQQLDGMQQEAAATAQRFDMERAVFIELVNSARAQVAALQEHEARAAKQTAALEQTTRQVEAQGTALAKALSAEPNIDAEAAKLVASLKEAQCPQCGKLLRDPHTLEKCSHTFCKTCILPVVLDSMRCPVCESTAYRRELHPSIPMRVLTDQLHCMMADH</sequence>
<feature type="non-terminal residue" evidence="8">
    <location>
        <position position="1"/>
    </location>
</feature>
<dbReference type="PROSITE" id="PS50089">
    <property type="entry name" value="ZF_RING_2"/>
    <property type="match status" value="1"/>
</dbReference>
<dbReference type="AlphaFoldDB" id="A0AAE0LLI3"/>
<evidence type="ECO:0000259" key="7">
    <source>
        <dbReference type="PROSITE" id="PS50089"/>
    </source>
</evidence>
<comment type="caution">
    <text evidence="8">The sequence shown here is derived from an EMBL/GenBank/DDBJ whole genome shotgun (WGS) entry which is preliminary data.</text>
</comment>
<evidence type="ECO:0000256" key="3">
    <source>
        <dbReference type="ARBA" id="ARBA00022833"/>
    </source>
</evidence>
<feature type="region of interest" description="Disordered" evidence="6">
    <location>
        <begin position="191"/>
        <end position="213"/>
    </location>
</feature>
<keyword evidence="2 4" id="KW-0863">Zinc-finger</keyword>
<feature type="compositionally biased region" description="Basic and acidic residues" evidence="6">
    <location>
        <begin position="193"/>
        <end position="211"/>
    </location>
</feature>
<dbReference type="PROSITE" id="PS00518">
    <property type="entry name" value="ZF_RING_1"/>
    <property type="match status" value="1"/>
</dbReference>
<proteinExistence type="predicted"/>
<dbReference type="SMART" id="SM00184">
    <property type="entry name" value="RING"/>
    <property type="match status" value="1"/>
</dbReference>
<evidence type="ECO:0000256" key="4">
    <source>
        <dbReference type="PROSITE-ProRule" id="PRU00175"/>
    </source>
</evidence>
<evidence type="ECO:0000256" key="2">
    <source>
        <dbReference type="ARBA" id="ARBA00022771"/>
    </source>
</evidence>
<dbReference type="Proteomes" id="UP001190700">
    <property type="component" value="Unassembled WGS sequence"/>
</dbReference>
<evidence type="ECO:0000256" key="1">
    <source>
        <dbReference type="ARBA" id="ARBA00022723"/>
    </source>
</evidence>
<dbReference type="EMBL" id="LGRX02000233">
    <property type="protein sequence ID" value="KAK3289114.1"/>
    <property type="molecule type" value="Genomic_DNA"/>
</dbReference>
<protein>
    <recommendedName>
        <fullName evidence="7">RING-type domain-containing protein</fullName>
    </recommendedName>
</protein>
<dbReference type="Gene3D" id="3.30.40.10">
    <property type="entry name" value="Zinc/RING finger domain, C3HC4 (zinc finger)"/>
    <property type="match status" value="1"/>
</dbReference>
<accession>A0AAE0LLI3</accession>
<dbReference type="GO" id="GO:0007219">
    <property type="term" value="P:Notch signaling pathway"/>
    <property type="evidence" value="ECO:0007669"/>
    <property type="project" value="InterPro"/>
</dbReference>
<dbReference type="InterPro" id="IPR013083">
    <property type="entry name" value="Znf_RING/FYVE/PHD"/>
</dbReference>
<reference evidence="8 9" key="1">
    <citation type="journal article" date="2015" name="Genome Biol. Evol.">
        <title>Comparative Genomics of a Bacterivorous Green Alga Reveals Evolutionary Causalities and Consequences of Phago-Mixotrophic Mode of Nutrition.</title>
        <authorList>
            <person name="Burns J.A."/>
            <person name="Paasch A."/>
            <person name="Narechania A."/>
            <person name="Kim E."/>
        </authorList>
    </citation>
    <scope>NUCLEOTIDE SEQUENCE [LARGE SCALE GENOMIC DNA]</scope>
    <source>
        <strain evidence="8 9">PLY_AMNH</strain>
    </source>
</reference>
<keyword evidence="9" id="KW-1185">Reference proteome</keyword>
<evidence type="ECO:0000313" key="8">
    <source>
        <dbReference type="EMBL" id="KAK3289114.1"/>
    </source>
</evidence>
<keyword evidence="1" id="KW-0479">Metal-binding</keyword>
<dbReference type="GO" id="GO:0008270">
    <property type="term" value="F:zinc ion binding"/>
    <property type="evidence" value="ECO:0007669"/>
    <property type="project" value="UniProtKB-KW"/>
</dbReference>
<dbReference type="SUPFAM" id="SSF57850">
    <property type="entry name" value="RING/U-box"/>
    <property type="match status" value="1"/>
</dbReference>